<organism evidence="2 3">
    <name type="scientific">Kockovaella imperatae</name>
    <dbReference type="NCBI Taxonomy" id="4999"/>
    <lineage>
        <taxon>Eukaryota</taxon>
        <taxon>Fungi</taxon>
        <taxon>Dikarya</taxon>
        <taxon>Basidiomycota</taxon>
        <taxon>Agaricomycotina</taxon>
        <taxon>Tremellomycetes</taxon>
        <taxon>Tremellales</taxon>
        <taxon>Cuniculitremaceae</taxon>
        <taxon>Kockovaella</taxon>
    </lineage>
</organism>
<comment type="caution">
    <text evidence="2">The sequence shown here is derived from an EMBL/GenBank/DDBJ whole genome shotgun (WGS) entry which is preliminary data.</text>
</comment>
<sequence>MTPVAVTTTTTTTSHPTPNGSVEVSKTVDVIVKDNKGKRVPNQRFERIKAQNVTYHHDGLKDNSFDARVSMESFMEDHGLMLPLDRRWSTSE</sequence>
<dbReference type="EMBL" id="NBSH01000001">
    <property type="protein sequence ID" value="ORX40534.1"/>
    <property type="molecule type" value="Genomic_DNA"/>
</dbReference>
<dbReference type="GeneID" id="33559240"/>
<keyword evidence="3" id="KW-1185">Reference proteome</keyword>
<evidence type="ECO:0000313" key="2">
    <source>
        <dbReference type="EMBL" id="ORX40534.1"/>
    </source>
</evidence>
<dbReference type="AlphaFoldDB" id="A0A1Y1USN2"/>
<protein>
    <submittedName>
        <fullName evidence="2">Uncharacterized protein</fullName>
    </submittedName>
</protein>
<dbReference type="InParanoid" id="A0A1Y1USN2"/>
<gene>
    <name evidence="2" type="ORF">BD324DRAFT_6416</name>
</gene>
<dbReference type="RefSeq" id="XP_021874213.1">
    <property type="nucleotide sequence ID" value="XM_022017431.1"/>
</dbReference>
<evidence type="ECO:0000256" key="1">
    <source>
        <dbReference type="SAM" id="MobiDB-lite"/>
    </source>
</evidence>
<evidence type="ECO:0000313" key="3">
    <source>
        <dbReference type="Proteomes" id="UP000193218"/>
    </source>
</evidence>
<proteinExistence type="predicted"/>
<name>A0A1Y1USN2_9TREE</name>
<feature type="region of interest" description="Disordered" evidence="1">
    <location>
        <begin position="1"/>
        <end position="22"/>
    </location>
</feature>
<dbReference type="Proteomes" id="UP000193218">
    <property type="component" value="Unassembled WGS sequence"/>
</dbReference>
<dbReference type="OrthoDB" id="5599646at2759"/>
<reference evidence="2 3" key="1">
    <citation type="submission" date="2017-03" db="EMBL/GenBank/DDBJ databases">
        <title>Widespread Adenine N6-methylation of Active Genes in Fungi.</title>
        <authorList>
            <consortium name="DOE Joint Genome Institute"/>
            <person name="Mondo S.J."/>
            <person name="Dannebaum R.O."/>
            <person name="Kuo R.C."/>
            <person name="Louie K.B."/>
            <person name="Bewick A.J."/>
            <person name="Labutti K."/>
            <person name="Haridas S."/>
            <person name="Kuo A."/>
            <person name="Salamov A."/>
            <person name="Ahrendt S.R."/>
            <person name="Lau R."/>
            <person name="Bowen B.P."/>
            <person name="Lipzen A."/>
            <person name="Sullivan W."/>
            <person name="Andreopoulos W.B."/>
            <person name="Clum A."/>
            <person name="Lindquist E."/>
            <person name="Daum C."/>
            <person name="Northen T.R."/>
            <person name="Ramamoorthy G."/>
            <person name="Schmitz R.J."/>
            <person name="Gryganskyi A."/>
            <person name="Culley D."/>
            <person name="Magnuson J."/>
            <person name="James T.Y."/>
            <person name="O'Malley M.A."/>
            <person name="Stajich J.E."/>
            <person name="Spatafora J.W."/>
            <person name="Visel A."/>
            <person name="Grigoriev I.V."/>
        </authorList>
    </citation>
    <scope>NUCLEOTIDE SEQUENCE [LARGE SCALE GENOMIC DNA]</scope>
    <source>
        <strain evidence="2 3">NRRL Y-17943</strain>
    </source>
</reference>
<accession>A0A1Y1USN2</accession>
<dbReference type="STRING" id="4999.A0A1Y1USN2"/>